<dbReference type="CDD" id="cd01858">
    <property type="entry name" value="NGP_1"/>
    <property type="match status" value="1"/>
</dbReference>
<dbReference type="InterPro" id="IPR024929">
    <property type="entry name" value="GNL2_CP_dom"/>
</dbReference>
<dbReference type="OrthoDB" id="444945at2759"/>
<dbReference type="GO" id="GO:0005525">
    <property type="term" value="F:GTP binding"/>
    <property type="evidence" value="ECO:0007669"/>
    <property type="project" value="UniProtKB-KW"/>
</dbReference>
<keyword evidence="2 5" id="KW-0547">Nucleotide-binding</keyword>
<keyword evidence="4 5" id="KW-0539">Nucleus</keyword>
<dbReference type="PANTHER" id="PTHR11089">
    <property type="entry name" value="GTP-BINDING PROTEIN-RELATED"/>
    <property type="match status" value="1"/>
</dbReference>
<dbReference type="Gene3D" id="1.10.1580.10">
    <property type="match status" value="1"/>
</dbReference>
<accession>A0A9W5T9K1</accession>
<evidence type="ECO:0000313" key="8">
    <source>
        <dbReference type="EMBL" id="GFE53842.1"/>
    </source>
</evidence>
<dbReference type="InterPro" id="IPR006073">
    <property type="entry name" value="GTP-bd"/>
</dbReference>
<dbReference type="PROSITE" id="PS51721">
    <property type="entry name" value="G_CP"/>
    <property type="match status" value="1"/>
</dbReference>
<dbReference type="Pfam" id="PF01926">
    <property type="entry name" value="MMR_HSR1"/>
    <property type="match status" value="1"/>
</dbReference>
<comment type="similarity">
    <text evidence="5">Belongs to the TRAFAC class YlqF/YawG GTPase family. NOG2 subfamily.</text>
</comment>
<dbReference type="GO" id="GO:0005730">
    <property type="term" value="C:nucleolus"/>
    <property type="evidence" value="ECO:0007669"/>
    <property type="project" value="UniProtKB-SubCell"/>
</dbReference>
<evidence type="ECO:0000259" key="7">
    <source>
        <dbReference type="PROSITE" id="PS51721"/>
    </source>
</evidence>
<feature type="domain" description="CP-type G" evidence="7">
    <location>
        <begin position="205"/>
        <end position="366"/>
    </location>
</feature>
<protein>
    <recommendedName>
        <fullName evidence="5">Nucleolar GTP-binding protein 2</fullName>
    </recommendedName>
</protein>
<keyword evidence="9" id="KW-1185">Reference proteome</keyword>
<evidence type="ECO:0000256" key="4">
    <source>
        <dbReference type="ARBA" id="ARBA00023242"/>
    </source>
</evidence>
<dbReference type="SUPFAM" id="SSF52540">
    <property type="entry name" value="P-loop containing nucleoside triphosphate hydrolases"/>
    <property type="match status" value="1"/>
</dbReference>
<comment type="subcellular location">
    <subcellularLocation>
        <location evidence="1 5">Nucleus</location>
        <location evidence="1 5">Nucleolus</location>
    </subcellularLocation>
</comment>
<dbReference type="InterPro" id="IPR050755">
    <property type="entry name" value="TRAFAC_YlqF/YawG_RiboMat"/>
</dbReference>
<gene>
    <name evidence="8" type="ORF">BaOVIS_012460</name>
</gene>
<evidence type="ECO:0000256" key="3">
    <source>
        <dbReference type="ARBA" id="ARBA00023134"/>
    </source>
</evidence>
<dbReference type="Pfam" id="PF08153">
    <property type="entry name" value="NGP1NT"/>
    <property type="match status" value="1"/>
</dbReference>
<dbReference type="EMBL" id="BLIY01000008">
    <property type="protein sequence ID" value="GFE53842.1"/>
    <property type="molecule type" value="Genomic_DNA"/>
</dbReference>
<name>A0A9W5T9K1_BABOV</name>
<feature type="region of interest" description="Disordered" evidence="6">
    <location>
        <begin position="485"/>
        <end position="543"/>
    </location>
</feature>
<dbReference type="PANTHER" id="PTHR11089:SF9">
    <property type="entry name" value="NUCLEOLAR GTP-BINDING PROTEIN 2"/>
    <property type="match status" value="1"/>
</dbReference>
<sequence length="543" mass="61513">MAKVRKNRIAKRSAAQPFPAFRASTAITNPHRTGVKGKKEGQYRDKGTIKRLNMYREKPNLEKMCVQATEPVRICPDRRWFGNTRVLTQEQMSNMREELEEAASNPRTHILKRSKLPISLLKNSDIKDDNTKILSLEPFEQTFGAKAVRKRPKLLASTMEELAERASSASYDASKDSYLHRDMTADSSEEASHFVFKKGTSKRIWGELYKVIDCSDVIVQVIDARNPMGTRCHRLEKYIRENKQSKVLLLLLNKCDLVPTWVTAAWIKHLNRTLPTVAFHASVTKPFGKNTLIQLLKQYSQLMKDRKHFSVGFIGYPNVGKSSVINTLKGEKNCKAAPIPGETRVWQYVSLTKRIHLIDCPGVTPIEDSDETDRLLKGVVRVERISDPENYIGRVIEIISRDVLIHRYGIRDDFDSENFLDLVAEKFGKFLKGRVPDVSTAARIVLYDFQRGRLPYYTEPPPADPKVDPGAEIKDQIEELGRLQLGTELTEPINEEQVESVAEGNESSPEPEESKGAPSKKHHARATAPPSQLAGIDYNSFLC</sequence>
<proteinExistence type="inferred from homology"/>
<reference evidence="8" key="1">
    <citation type="submission" date="2019-12" db="EMBL/GenBank/DDBJ databases">
        <title>Genome sequence of Babesia ovis.</title>
        <authorList>
            <person name="Yamagishi J."/>
            <person name="Sevinc F."/>
            <person name="Xuan X."/>
        </authorList>
    </citation>
    <scope>NUCLEOTIDE SEQUENCE</scope>
    <source>
        <strain evidence="8">Selcuk</strain>
    </source>
</reference>
<evidence type="ECO:0000313" key="9">
    <source>
        <dbReference type="Proteomes" id="UP001057455"/>
    </source>
</evidence>
<evidence type="ECO:0000256" key="1">
    <source>
        <dbReference type="ARBA" id="ARBA00004604"/>
    </source>
</evidence>
<dbReference type="InterPro" id="IPR027417">
    <property type="entry name" value="P-loop_NTPase"/>
</dbReference>
<dbReference type="InterPro" id="IPR030378">
    <property type="entry name" value="G_CP_dom"/>
</dbReference>
<evidence type="ECO:0000256" key="6">
    <source>
        <dbReference type="SAM" id="MobiDB-lite"/>
    </source>
</evidence>
<comment type="caution">
    <text evidence="8">The sequence shown here is derived from an EMBL/GenBank/DDBJ whole genome shotgun (WGS) entry which is preliminary data.</text>
</comment>
<evidence type="ECO:0000256" key="2">
    <source>
        <dbReference type="ARBA" id="ARBA00022741"/>
    </source>
</evidence>
<dbReference type="Proteomes" id="UP001057455">
    <property type="component" value="Unassembled WGS sequence"/>
</dbReference>
<dbReference type="Gene3D" id="3.40.50.300">
    <property type="entry name" value="P-loop containing nucleotide triphosphate hydrolases"/>
    <property type="match status" value="1"/>
</dbReference>
<keyword evidence="3 5" id="KW-0342">GTP-binding</keyword>
<evidence type="ECO:0000256" key="5">
    <source>
        <dbReference type="RuleBase" id="RU364023"/>
    </source>
</evidence>
<dbReference type="InterPro" id="IPR023179">
    <property type="entry name" value="GTP-bd_ortho_bundle_sf"/>
</dbReference>
<comment type="function">
    <text evidence="5">GTPase that associates with pre-60S ribosomal subunits in the nucleolus and is required for their nuclear export and maturation.</text>
</comment>
<dbReference type="FunFam" id="3.40.50.300:FF:000559">
    <property type="entry name" value="Nuclear/nucleolar GTPase 2"/>
    <property type="match status" value="1"/>
</dbReference>
<dbReference type="InterPro" id="IPR012971">
    <property type="entry name" value="NOG2_N_dom"/>
</dbReference>
<dbReference type="AlphaFoldDB" id="A0A9W5T9K1"/>
<organism evidence="8 9">
    <name type="scientific">Babesia ovis</name>
    <dbReference type="NCBI Taxonomy" id="5869"/>
    <lineage>
        <taxon>Eukaryota</taxon>
        <taxon>Sar</taxon>
        <taxon>Alveolata</taxon>
        <taxon>Apicomplexa</taxon>
        <taxon>Aconoidasida</taxon>
        <taxon>Piroplasmida</taxon>
        <taxon>Babesiidae</taxon>
        <taxon>Babesia</taxon>
    </lineage>
</organism>